<feature type="transmembrane region" description="Helical" evidence="9">
    <location>
        <begin position="409"/>
        <end position="427"/>
    </location>
</feature>
<dbReference type="PANTHER" id="PTHR10906">
    <property type="entry name" value="SECY/SEC61-ALPHA FAMILY MEMBER"/>
    <property type="match status" value="1"/>
</dbReference>
<dbReference type="Pfam" id="PF00344">
    <property type="entry name" value="SecY"/>
    <property type="match status" value="1"/>
</dbReference>
<dbReference type="NCBIfam" id="TIGR00967">
    <property type="entry name" value="3a0501s007"/>
    <property type="match status" value="1"/>
</dbReference>
<keyword evidence="4 9" id="KW-0812">Transmembrane</keyword>
<dbReference type="PIRSF" id="PIRSF004557">
    <property type="entry name" value="SecY"/>
    <property type="match status" value="1"/>
</dbReference>
<feature type="transmembrane region" description="Helical" evidence="9">
    <location>
        <begin position="273"/>
        <end position="295"/>
    </location>
</feature>
<dbReference type="Gene3D" id="1.10.3370.10">
    <property type="entry name" value="SecY subunit domain"/>
    <property type="match status" value="1"/>
</dbReference>
<keyword evidence="12" id="KW-1185">Reference proteome</keyword>
<evidence type="ECO:0000313" key="12">
    <source>
        <dbReference type="Proteomes" id="UP001501461"/>
    </source>
</evidence>
<dbReference type="PRINTS" id="PR00303">
    <property type="entry name" value="SECYTRNLCASE"/>
</dbReference>
<evidence type="ECO:0000256" key="4">
    <source>
        <dbReference type="ARBA" id="ARBA00022692"/>
    </source>
</evidence>
<keyword evidence="8 9" id="KW-0472">Membrane</keyword>
<feature type="transmembrane region" description="Helical" evidence="9">
    <location>
        <begin position="27"/>
        <end position="45"/>
    </location>
</feature>
<dbReference type="InterPro" id="IPR002208">
    <property type="entry name" value="SecY/SEC61-alpha"/>
</dbReference>
<evidence type="ECO:0000256" key="3">
    <source>
        <dbReference type="ARBA" id="ARBA00022448"/>
    </source>
</evidence>
<keyword evidence="6 9" id="KW-1133">Transmembrane helix</keyword>
<sequence length="444" mass="48792">MTALLSGGHLFSTIARVFKTPDLRTKILFTLGIIVIYRIGVFIPAPSVDYGNVQMCLAQGDTTGGLYSFVNMFSGGALLQVSIFALGIMPYITAAIITQLLRVVIPAFERLQKEGPEGQARLTQYTRYLTVGLALLNATTIATLARSGALLNCNVSLLNNDGIWATLILVMTLAVGAIVIMWMGEQITERGVGNGMSLMIFVSIAAGFPSGLAAIWQTQGWRIFVIVFIIGIATMMLIVFVEDSQRRVPVQYARRQIGRRTVGSNSTYIPIKVNMAGVIPVIFASSILMLPQILIQFNMPTDGSEPAPWVVWLQEYFGTGSHPVYMTIFFLMTIFFTYFYVTITFNPQDVSDNMKRQGGFIPGVRAGRPTVQYLEYVISRVTFVGATYLGLIAMIPLVAFVLIGADQNFPFGGVSILIMVGVALNTIKQIDAQMEQRHYEGLLR</sequence>
<accession>A0ABP5FP79</accession>
<keyword evidence="7 9" id="KW-0811">Translocation</keyword>
<comment type="similarity">
    <text evidence="2 9 10">Belongs to the SecY/SEC61-alpha family.</text>
</comment>
<feature type="transmembrane region" description="Helical" evidence="9">
    <location>
        <begin position="221"/>
        <end position="241"/>
    </location>
</feature>
<feature type="transmembrane region" description="Helical" evidence="9">
    <location>
        <begin position="77"/>
        <end position="104"/>
    </location>
</feature>
<organism evidence="11 12">
    <name type="scientific">Yaniella flava</name>
    <dbReference type="NCBI Taxonomy" id="287930"/>
    <lineage>
        <taxon>Bacteria</taxon>
        <taxon>Bacillati</taxon>
        <taxon>Actinomycetota</taxon>
        <taxon>Actinomycetes</taxon>
        <taxon>Micrococcales</taxon>
        <taxon>Micrococcaceae</taxon>
        <taxon>Yaniella</taxon>
    </lineage>
</organism>
<dbReference type="Proteomes" id="UP001501461">
    <property type="component" value="Unassembled WGS sequence"/>
</dbReference>
<feature type="transmembrane region" description="Helical" evidence="9">
    <location>
        <begin position="324"/>
        <end position="346"/>
    </location>
</feature>
<keyword evidence="3 9" id="KW-0813">Transport</keyword>
<evidence type="ECO:0000256" key="7">
    <source>
        <dbReference type="ARBA" id="ARBA00023010"/>
    </source>
</evidence>
<feature type="transmembrane region" description="Helical" evidence="9">
    <location>
        <begin position="125"/>
        <end position="143"/>
    </location>
</feature>
<evidence type="ECO:0000256" key="8">
    <source>
        <dbReference type="ARBA" id="ARBA00023136"/>
    </source>
</evidence>
<dbReference type="SUPFAM" id="SSF103491">
    <property type="entry name" value="Preprotein translocase SecY subunit"/>
    <property type="match status" value="1"/>
</dbReference>
<evidence type="ECO:0000256" key="2">
    <source>
        <dbReference type="ARBA" id="ARBA00005751"/>
    </source>
</evidence>
<evidence type="ECO:0000256" key="10">
    <source>
        <dbReference type="RuleBase" id="RU004349"/>
    </source>
</evidence>
<feature type="transmembrane region" description="Helical" evidence="9">
    <location>
        <begin position="381"/>
        <end position="403"/>
    </location>
</feature>
<evidence type="ECO:0000256" key="9">
    <source>
        <dbReference type="HAMAP-Rule" id="MF_01465"/>
    </source>
</evidence>
<evidence type="ECO:0000313" key="11">
    <source>
        <dbReference type="EMBL" id="GAA2028897.1"/>
    </source>
</evidence>
<keyword evidence="5 9" id="KW-0653">Protein transport</keyword>
<comment type="function">
    <text evidence="9">The central subunit of the protein translocation channel SecYEG. Consists of two halves formed by TMs 1-5 and 6-10. These two domains form a lateral gate at the front which open onto the bilayer between TMs 2 and 7, and are clamped together by SecE at the back. The channel is closed by both a pore ring composed of hydrophobic SecY resides and a short helix (helix 2A) on the extracellular side of the membrane which forms a plug. The plug probably moves laterally to allow the channel to open. The ring and the pore may move independently.</text>
</comment>
<reference evidence="12" key="1">
    <citation type="journal article" date="2019" name="Int. J. Syst. Evol. Microbiol.">
        <title>The Global Catalogue of Microorganisms (GCM) 10K type strain sequencing project: providing services to taxonomists for standard genome sequencing and annotation.</title>
        <authorList>
            <consortium name="The Broad Institute Genomics Platform"/>
            <consortium name="The Broad Institute Genome Sequencing Center for Infectious Disease"/>
            <person name="Wu L."/>
            <person name="Ma J."/>
        </authorList>
    </citation>
    <scope>NUCLEOTIDE SEQUENCE [LARGE SCALE GENOMIC DNA]</scope>
    <source>
        <strain evidence="12">JCM 13595</strain>
    </source>
</reference>
<dbReference type="InterPro" id="IPR026593">
    <property type="entry name" value="SecY"/>
</dbReference>
<comment type="caution">
    <text evidence="11">The sequence shown here is derived from an EMBL/GenBank/DDBJ whole genome shotgun (WGS) entry which is preliminary data.</text>
</comment>
<comment type="subcellular location">
    <subcellularLocation>
        <location evidence="9">Cell membrane</location>
        <topology evidence="9">Multi-pass membrane protein</topology>
    </subcellularLocation>
    <subcellularLocation>
        <location evidence="1">Membrane</location>
        <topology evidence="1">Multi-pass membrane protein</topology>
    </subcellularLocation>
</comment>
<feature type="transmembrane region" description="Helical" evidence="9">
    <location>
        <begin position="163"/>
        <end position="184"/>
    </location>
</feature>
<evidence type="ECO:0000256" key="6">
    <source>
        <dbReference type="ARBA" id="ARBA00022989"/>
    </source>
</evidence>
<gene>
    <name evidence="9 11" type="primary">secY</name>
    <name evidence="11" type="ORF">GCM10009720_05920</name>
</gene>
<evidence type="ECO:0000256" key="1">
    <source>
        <dbReference type="ARBA" id="ARBA00004141"/>
    </source>
</evidence>
<keyword evidence="9" id="KW-1003">Cell membrane</keyword>
<comment type="subunit">
    <text evidence="9">Component of the Sec protein translocase complex. Heterotrimer consisting of SecY, SecE and SecG subunits. The heterotrimers can form oligomers, although 1 heterotrimer is thought to be able to translocate proteins. Interacts with the ribosome. Interacts with SecDF, and other proteins may be involved. Interacts with SecA.</text>
</comment>
<dbReference type="HAMAP" id="MF_01465">
    <property type="entry name" value="SecY"/>
    <property type="match status" value="1"/>
</dbReference>
<name>A0ABP5FP79_9MICC</name>
<feature type="transmembrane region" description="Helical" evidence="9">
    <location>
        <begin position="196"/>
        <end position="215"/>
    </location>
</feature>
<dbReference type="InterPro" id="IPR023201">
    <property type="entry name" value="SecY_dom_sf"/>
</dbReference>
<proteinExistence type="inferred from homology"/>
<protein>
    <recommendedName>
        <fullName evidence="9">Protein translocase subunit SecY</fullName>
    </recommendedName>
</protein>
<evidence type="ECO:0000256" key="5">
    <source>
        <dbReference type="ARBA" id="ARBA00022927"/>
    </source>
</evidence>
<dbReference type="EMBL" id="BAAAMN010000009">
    <property type="protein sequence ID" value="GAA2028897.1"/>
    <property type="molecule type" value="Genomic_DNA"/>
</dbReference>